<evidence type="ECO:0000256" key="1">
    <source>
        <dbReference type="ARBA" id="ARBA00004601"/>
    </source>
</evidence>
<dbReference type="GO" id="GO:0042147">
    <property type="term" value="P:retrograde transport, endosome to Golgi"/>
    <property type="evidence" value="ECO:0007669"/>
    <property type="project" value="InterPro"/>
</dbReference>
<dbReference type="GO" id="GO:0006896">
    <property type="term" value="P:Golgi to vacuole transport"/>
    <property type="evidence" value="ECO:0007669"/>
    <property type="project" value="TreeGrafter"/>
</dbReference>
<gene>
    <name evidence="8" type="ORF">DFH94DRAFT_696934</name>
</gene>
<comment type="similarity">
    <text evidence="2">Belongs to the VPS54 family.</text>
</comment>
<dbReference type="PANTHER" id="PTHR12965">
    <property type="entry name" value="VACUOLAR PROTEIN SORTING 54"/>
    <property type="match status" value="1"/>
</dbReference>
<evidence type="ECO:0000256" key="7">
    <source>
        <dbReference type="SAM" id="MobiDB-lite"/>
    </source>
</evidence>
<evidence type="ECO:0000256" key="4">
    <source>
        <dbReference type="ARBA" id="ARBA00022927"/>
    </source>
</evidence>
<keyword evidence="3" id="KW-0813">Transport</keyword>
<evidence type="ECO:0000256" key="6">
    <source>
        <dbReference type="ARBA" id="ARBA00023054"/>
    </source>
</evidence>
<dbReference type="PANTHER" id="PTHR12965:SF0">
    <property type="entry name" value="VACUOLAR PROTEIN SORTING-ASSOCIATED PROTEIN 54"/>
    <property type="match status" value="1"/>
</dbReference>
<dbReference type="InterPro" id="IPR039745">
    <property type="entry name" value="Vps54"/>
</dbReference>
<keyword evidence="4" id="KW-0653">Protein transport</keyword>
<keyword evidence="6" id="KW-0175">Coiled coil</keyword>
<dbReference type="Proteomes" id="UP000759537">
    <property type="component" value="Unassembled WGS sequence"/>
</dbReference>
<dbReference type="AlphaFoldDB" id="A0A9P5MPA5"/>
<dbReference type="GO" id="GO:0019905">
    <property type="term" value="F:syntaxin binding"/>
    <property type="evidence" value="ECO:0007669"/>
    <property type="project" value="TreeGrafter"/>
</dbReference>
<protein>
    <submittedName>
        <fullName evidence="8">Uncharacterized protein</fullName>
    </submittedName>
</protein>
<evidence type="ECO:0000256" key="5">
    <source>
        <dbReference type="ARBA" id="ARBA00023034"/>
    </source>
</evidence>
<dbReference type="OrthoDB" id="10259024at2759"/>
<dbReference type="EMBL" id="WHVB01000025">
    <property type="protein sequence ID" value="KAF8470473.1"/>
    <property type="molecule type" value="Genomic_DNA"/>
</dbReference>
<organism evidence="8 9">
    <name type="scientific">Russula ochroleuca</name>
    <dbReference type="NCBI Taxonomy" id="152965"/>
    <lineage>
        <taxon>Eukaryota</taxon>
        <taxon>Fungi</taxon>
        <taxon>Dikarya</taxon>
        <taxon>Basidiomycota</taxon>
        <taxon>Agaricomycotina</taxon>
        <taxon>Agaricomycetes</taxon>
        <taxon>Russulales</taxon>
        <taxon>Russulaceae</taxon>
        <taxon>Russula</taxon>
    </lineage>
</organism>
<feature type="region of interest" description="Disordered" evidence="7">
    <location>
        <begin position="23"/>
        <end position="47"/>
    </location>
</feature>
<name>A0A9P5MPA5_9AGAM</name>
<feature type="compositionally biased region" description="Low complexity" evidence="7">
    <location>
        <begin position="136"/>
        <end position="153"/>
    </location>
</feature>
<proteinExistence type="inferred from homology"/>
<keyword evidence="9" id="KW-1185">Reference proteome</keyword>
<accession>A0A9P5MPA5</accession>
<reference evidence="8" key="1">
    <citation type="submission" date="2019-10" db="EMBL/GenBank/DDBJ databases">
        <authorList>
            <consortium name="DOE Joint Genome Institute"/>
            <person name="Kuo A."/>
            <person name="Miyauchi S."/>
            <person name="Kiss E."/>
            <person name="Drula E."/>
            <person name="Kohler A."/>
            <person name="Sanchez-Garcia M."/>
            <person name="Andreopoulos B."/>
            <person name="Barry K.W."/>
            <person name="Bonito G."/>
            <person name="Buee M."/>
            <person name="Carver A."/>
            <person name="Chen C."/>
            <person name="Cichocki N."/>
            <person name="Clum A."/>
            <person name="Culley D."/>
            <person name="Crous P.W."/>
            <person name="Fauchery L."/>
            <person name="Girlanda M."/>
            <person name="Hayes R."/>
            <person name="Keri Z."/>
            <person name="LaButti K."/>
            <person name="Lipzen A."/>
            <person name="Lombard V."/>
            <person name="Magnuson J."/>
            <person name="Maillard F."/>
            <person name="Morin E."/>
            <person name="Murat C."/>
            <person name="Nolan M."/>
            <person name="Ohm R."/>
            <person name="Pangilinan J."/>
            <person name="Pereira M."/>
            <person name="Perotto S."/>
            <person name="Peter M."/>
            <person name="Riley R."/>
            <person name="Sitrit Y."/>
            <person name="Stielow B."/>
            <person name="Szollosi G."/>
            <person name="Zifcakova L."/>
            <person name="Stursova M."/>
            <person name="Spatafora J.W."/>
            <person name="Tedersoo L."/>
            <person name="Vaario L.-M."/>
            <person name="Yamada A."/>
            <person name="Yan M."/>
            <person name="Wang P."/>
            <person name="Xu J."/>
            <person name="Bruns T."/>
            <person name="Baldrian P."/>
            <person name="Vilgalys R."/>
            <person name="Henrissat B."/>
            <person name="Grigoriev I.V."/>
            <person name="Hibbett D."/>
            <person name="Nagy L.G."/>
            <person name="Martin F.M."/>
        </authorList>
    </citation>
    <scope>NUCLEOTIDE SEQUENCE</scope>
    <source>
        <strain evidence="8">Prilba</strain>
    </source>
</reference>
<comment type="caution">
    <text evidence="8">The sequence shown here is derived from an EMBL/GenBank/DDBJ whole genome shotgun (WGS) entry which is preliminary data.</text>
</comment>
<dbReference type="GO" id="GO:0015031">
    <property type="term" value="P:protein transport"/>
    <property type="evidence" value="ECO:0007669"/>
    <property type="project" value="UniProtKB-KW"/>
</dbReference>
<evidence type="ECO:0000256" key="3">
    <source>
        <dbReference type="ARBA" id="ARBA00022448"/>
    </source>
</evidence>
<dbReference type="GO" id="GO:0005829">
    <property type="term" value="C:cytosol"/>
    <property type="evidence" value="ECO:0007669"/>
    <property type="project" value="GOC"/>
</dbReference>
<comment type="subcellular location">
    <subcellularLocation>
        <location evidence="1">Golgi apparatus</location>
        <location evidence="1">trans-Golgi network</location>
    </subcellularLocation>
</comment>
<feature type="region of interest" description="Disordered" evidence="7">
    <location>
        <begin position="133"/>
        <end position="153"/>
    </location>
</feature>
<evidence type="ECO:0000313" key="8">
    <source>
        <dbReference type="EMBL" id="KAF8470473.1"/>
    </source>
</evidence>
<keyword evidence="5" id="KW-0333">Golgi apparatus</keyword>
<dbReference type="GO" id="GO:0000938">
    <property type="term" value="C:GARP complex"/>
    <property type="evidence" value="ECO:0007669"/>
    <property type="project" value="InterPro"/>
</dbReference>
<evidence type="ECO:0000313" key="9">
    <source>
        <dbReference type="Proteomes" id="UP000759537"/>
    </source>
</evidence>
<sequence>MYLRTRFPPLPHPTASAISTVVNNPHKKSAPPKAHASVPSTPRVGLPRVRRKDFDPYLRVIGPGWEALQHNAELAHSESMRLEEFSIPDLLDQSDSRRTPLPPKLLPPLSSVPDISFRHDFDLGNPRMFDAVAEVSPSSTSRPTSPTATSDPSTLTHFLPLLEKLSHHADTVEQHLVHEIAPIRASLCVPNWATLARRARAAGCEAYSGEVRLAHLKEVQSGVRSVRGVTETVGVVRGLVDNGQWGPPLDGVDELRVMWEGKTESIPVPAPPSPPSLQGSLLPSVAEEGPLVDEKDAVQRTEELVSPPAALDMPLSKLKAFAALPSQLHTLTQEITSSLTSDLVATLKVDLLERIHKNDLDPGNKTDFISSFDPGEDPLKESTDASQMRHVCLKFRALLRSILQGFLRCIEGLQALNNNITMVIEGARPPGLPAELSAIHDSLFDTLFSTAESANVSASKVLSTRVEQHVKLDLREFVEIFNECWSFVVRFEVTCKRMIVGLRGVVVSQIWV</sequence>
<reference evidence="8" key="2">
    <citation type="journal article" date="2020" name="Nat. Commun.">
        <title>Large-scale genome sequencing of mycorrhizal fungi provides insights into the early evolution of symbiotic traits.</title>
        <authorList>
            <person name="Miyauchi S."/>
            <person name="Kiss E."/>
            <person name="Kuo A."/>
            <person name="Drula E."/>
            <person name="Kohler A."/>
            <person name="Sanchez-Garcia M."/>
            <person name="Morin E."/>
            <person name="Andreopoulos B."/>
            <person name="Barry K.W."/>
            <person name="Bonito G."/>
            <person name="Buee M."/>
            <person name="Carver A."/>
            <person name="Chen C."/>
            <person name="Cichocki N."/>
            <person name="Clum A."/>
            <person name="Culley D."/>
            <person name="Crous P.W."/>
            <person name="Fauchery L."/>
            <person name="Girlanda M."/>
            <person name="Hayes R.D."/>
            <person name="Keri Z."/>
            <person name="LaButti K."/>
            <person name="Lipzen A."/>
            <person name="Lombard V."/>
            <person name="Magnuson J."/>
            <person name="Maillard F."/>
            <person name="Murat C."/>
            <person name="Nolan M."/>
            <person name="Ohm R.A."/>
            <person name="Pangilinan J."/>
            <person name="Pereira M.F."/>
            <person name="Perotto S."/>
            <person name="Peter M."/>
            <person name="Pfister S."/>
            <person name="Riley R."/>
            <person name="Sitrit Y."/>
            <person name="Stielow J.B."/>
            <person name="Szollosi G."/>
            <person name="Zifcakova L."/>
            <person name="Stursova M."/>
            <person name="Spatafora J.W."/>
            <person name="Tedersoo L."/>
            <person name="Vaario L.M."/>
            <person name="Yamada A."/>
            <person name="Yan M."/>
            <person name="Wang P."/>
            <person name="Xu J."/>
            <person name="Bruns T."/>
            <person name="Baldrian P."/>
            <person name="Vilgalys R."/>
            <person name="Dunand C."/>
            <person name="Henrissat B."/>
            <person name="Grigoriev I.V."/>
            <person name="Hibbett D."/>
            <person name="Nagy L.G."/>
            <person name="Martin F.M."/>
        </authorList>
    </citation>
    <scope>NUCLEOTIDE SEQUENCE</scope>
    <source>
        <strain evidence="8">Prilba</strain>
    </source>
</reference>
<evidence type="ECO:0000256" key="2">
    <source>
        <dbReference type="ARBA" id="ARBA00009150"/>
    </source>
</evidence>